<reference evidence="1 2" key="1">
    <citation type="submission" date="2013-11" db="EMBL/GenBank/DDBJ databases">
        <title>Opisthorchis viverrini - life in the bile duct.</title>
        <authorList>
            <person name="Young N.D."/>
            <person name="Nagarajan N."/>
            <person name="Lin S.J."/>
            <person name="Korhonen P.K."/>
            <person name="Jex A.R."/>
            <person name="Hall R.S."/>
            <person name="Safavi-Hemami H."/>
            <person name="Kaewkong W."/>
            <person name="Bertrand D."/>
            <person name="Gao S."/>
            <person name="Seet Q."/>
            <person name="Wongkham S."/>
            <person name="Teh B.T."/>
            <person name="Wongkham C."/>
            <person name="Intapan P.M."/>
            <person name="Maleewong W."/>
            <person name="Yang X."/>
            <person name="Hu M."/>
            <person name="Wang Z."/>
            <person name="Hofmann A."/>
            <person name="Sternberg P.W."/>
            <person name="Tan P."/>
            <person name="Wang J."/>
            <person name="Gasser R.B."/>
        </authorList>
    </citation>
    <scope>NUCLEOTIDE SEQUENCE [LARGE SCALE GENOMIC DNA]</scope>
</reference>
<name>A0A074ZQ29_OPIVI</name>
<dbReference type="CTD" id="20318301"/>
<organism evidence="1 2">
    <name type="scientific">Opisthorchis viverrini</name>
    <name type="common">Southeast Asian liver fluke</name>
    <dbReference type="NCBI Taxonomy" id="6198"/>
    <lineage>
        <taxon>Eukaryota</taxon>
        <taxon>Metazoa</taxon>
        <taxon>Spiralia</taxon>
        <taxon>Lophotrochozoa</taxon>
        <taxon>Platyhelminthes</taxon>
        <taxon>Trematoda</taxon>
        <taxon>Digenea</taxon>
        <taxon>Opisthorchiida</taxon>
        <taxon>Opisthorchiata</taxon>
        <taxon>Opisthorchiidae</taxon>
        <taxon>Opisthorchis</taxon>
    </lineage>
</organism>
<keyword evidence="2" id="KW-1185">Reference proteome</keyword>
<evidence type="ECO:0000313" key="1">
    <source>
        <dbReference type="EMBL" id="KER29176.1"/>
    </source>
</evidence>
<dbReference type="Proteomes" id="UP000054324">
    <property type="component" value="Unassembled WGS sequence"/>
</dbReference>
<dbReference type="RefSeq" id="XP_009167037.1">
    <property type="nucleotide sequence ID" value="XM_009168773.1"/>
</dbReference>
<dbReference type="GeneID" id="20318301"/>
<sequence length="81" mass="9477">MLFYLERIRFKEVDIGLNCIRLIRKFLEVGTPKNAKICYSAILCFMSRKPAENPNRRWSTTLEFRSLKQSATCNMSREGAN</sequence>
<gene>
    <name evidence="1" type="ORF">T265_04115</name>
</gene>
<dbReference type="AlphaFoldDB" id="A0A074ZQ29"/>
<dbReference type="KEGG" id="ovi:T265_04115"/>
<evidence type="ECO:0000313" key="2">
    <source>
        <dbReference type="Proteomes" id="UP000054324"/>
    </source>
</evidence>
<proteinExistence type="predicted"/>
<accession>A0A074ZQ29</accession>
<protein>
    <submittedName>
        <fullName evidence="1">Uncharacterized protein</fullName>
    </submittedName>
</protein>
<dbReference type="EMBL" id="KL596683">
    <property type="protein sequence ID" value="KER29176.1"/>
    <property type="molecule type" value="Genomic_DNA"/>
</dbReference>